<evidence type="ECO:0000313" key="8">
    <source>
        <dbReference type="Proteomes" id="UP000215884"/>
    </source>
</evidence>
<evidence type="ECO:0000313" key="7">
    <source>
        <dbReference type="EMBL" id="AWM02295.1"/>
    </source>
</evidence>
<dbReference type="SUPFAM" id="SSF53383">
    <property type="entry name" value="PLP-dependent transferases"/>
    <property type="match status" value="1"/>
</dbReference>
<feature type="modified residue" description="N6-(pyridoxal phosphate)lysine" evidence="5">
    <location>
        <position position="311"/>
    </location>
</feature>
<comment type="cofactor">
    <cofactor evidence="1 5 6">
        <name>pyridoxal 5'-phosphate</name>
        <dbReference type="ChEBI" id="CHEBI:597326"/>
    </cofactor>
</comment>
<keyword evidence="3 5" id="KW-0663">Pyridoxal phosphate</keyword>
<protein>
    <submittedName>
        <fullName evidence="7">Aminotransferase class V-fold PLP-dependent enzyme</fullName>
    </submittedName>
</protein>
<dbReference type="Gene3D" id="3.90.1150.170">
    <property type="match status" value="1"/>
</dbReference>
<dbReference type="InterPro" id="IPR010977">
    <property type="entry name" value="Aromatic_deC"/>
</dbReference>
<dbReference type="InterPro" id="IPR021115">
    <property type="entry name" value="Pyridoxal-P_BS"/>
</dbReference>
<dbReference type="GO" id="GO:0006520">
    <property type="term" value="P:amino acid metabolic process"/>
    <property type="evidence" value="ECO:0007669"/>
    <property type="project" value="InterPro"/>
</dbReference>
<dbReference type="EMBL" id="CP029426">
    <property type="protein sequence ID" value="AWM02295.1"/>
    <property type="molecule type" value="Genomic_DNA"/>
</dbReference>
<keyword evidence="7" id="KW-0808">Transferase</keyword>
<reference evidence="7 8" key="1">
    <citation type="journal article" date="2017" name="Syst. Appl. Microbiol.">
        <title>Soybeans inoculated with root zone soils of Canadian native legumes harbour diverse and novel Bradyrhizobium spp. that possess agricultural potential.</title>
        <authorList>
            <person name="Bromfield E.S.P."/>
            <person name="Cloutier S."/>
            <person name="Tambong J.T."/>
            <person name="Tran Thi T.V."/>
        </authorList>
    </citation>
    <scope>NUCLEOTIDE SEQUENCE [LARGE SCALE GENOMIC DNA]</scope>
    <source>
        <strain evidence="7 8">39S1MB</strain>
    </source>
</reference>
<name>A0A2U8PXQ4_9BRAD</name>
<evidence type="ECO:0000256" key="5">
    <source>
        <dbReference type="PIRSR" id="PIRSR602129-50"/>
    </source>
</evidence>
<dbReference type="InterPro" id="IPR015421">
    <property type="entry name" value="PyrdxlP-dep_Trfase_major"/>
</dbReference>
<dbReference type="PANTHER" id="PTHR11999">
    <property type="entry name" value="GROUP II PYRIDOXAL-5-PHOSPHATE DECARBOXYLASE"/>
    <property type="match status" value="1"/>
</dbReference>
<keyword evidence="2" id="KW-0210">Decarboxylase</keyword>
<dbReference type="Gene3D" id="1.20.1340.10">
    <property type="entry name" value="dopa decarboxylase, N-terminal domain"/>
    <property type="match status" value="1"/>
</dbReference>
<dbReference type="GO" id="GO:0008483">
    <property type="term" value="F:transaminase activity"/>
    <property type="evidence" value="ECO:0007669"/>
    <property type="project" value="UniProtKB-KW"/>
</dbReference>
<dbReference type="PRINTS" id="PR00800">
    <property type="entry name" value="YHDCRBOXLASE"/>
</dbReference>
<evidence type="ECO:0000256" key="2">
    <source>
        <dbReference type="ARBA" id="ARBA00022793"/>
    </source>
</evidence>
<keyword evidence="8" id="KW-1185">Reference proteome</keyword>
<keyword evidence="4 6" id="KW-0456">Lyase</keyword>
<dbReference type="AlphaFoldDB" id="A0A2U8PXQ4"/>
<dbReference type="KEGG" id="brq:CIT40_21215"/>
<dbReference type="InterPro" id="IPR002129">
    <property type="entry name" value="PyrdxlP-dep_de-COase"/>
</dbReference>
<keyword evidence="7" id="KW-0032">Aminotransferase</keyword>
<gene>
    <name evidence="7" type="ORF">CIT40_21215</name>
</gene>
<evidence type="ECO:0000256" key="3">
    <source>
        <dbReference type="ARBA" id="ARBA00022898"/>
    </source>
</evidence>
<dbReference type="GO" id="GO:0019752">
    <property type="term" value="P:carboxylic acid metabolic process"/>
    <property type="evidence" value="ECO:0007669"/>
    <property type="project" value="InterPro"/>
</dbReference>
<dbReference type="OrthoDB" id="9803665at2"/>
<evidence type="ECO:0000256" key="6">
    <source>
        <dbReference type="RuleBase" id="RU000382"/>
    </source>
</evidence>
<dbReference type="Gene3D" id="3.40.640.10">
    <property type="entry name" value="Type I PLP-dependent aspartate aminotransferase-like (Major domain)"/>
    <property type="match status" value="1"/>
</dbReference>
<organism evidence="7 8">
    <name type="scientific">Bradyrhizobium amphicarpaeae</name>
    <dbReference type="NCBI Taxonomy" id="1404768"/>
    <lineage>
        <taxon>Bacteria</taxon>
        <taxon>Pseudomonadati</taxon>
        <taxon>Pseudomonadota</taxon>
        <taxon>Alphaproteobacteria</taxon>
        <taxon>Hyphomicrobiales</taxon>
        <taxon>Nitrobacteraceae</taxon>
        <taxon>Bradyrhizobium</taxon>
    </lineage>
</organism>
<comment type="similarity">
    <text evidence="6">Belongs to the group II decarboxylase family.</text>
</comment>
<dbReference type="RefSeq" id="WP_094895791.1">
    <property type="nucleotide sequence ID" value="NZ_CP029426.2"/>
</dbReference>
<dbReference type="GO" id="GO:0030170">
    <property type="term" value="F:pyridoxal phosphate binding"/>
    <property type="evidence" value="ECO:0007669"/>
    <property type="project" value="InterPro"/>
</dbReference>
<reference evidence="7 8" key="2">
    <citation type="journal article" date="2019" name="Int. J. Syst. Evol. Microbiol.">
        <title>Description and complete genome sequence of Bradyrhizobium amphicarpaeae sp. nov., harbouring photosystem and nitrogen-fixation genes.</title>
        <authorList>
            <person name="Bromfield E.S.P."/>
            <person name="Cloutier S."/>
            <person name="Nguyen H.D.T."/>
        </authorList>
    </citation>
    <scope>NUCLEOTIDE SEQUENCE [LARGE SCALE GENOMIC DNA]</scope>
    <source>
        <strain evidence="7 8">39S1MB</strain>
    </source>
</reference>
<dbReference type="PROSITE" id="PS00392">
    <property type="entry name" value="DDC_GAD_HDC_YDC"/>
    <property type="match status" value="1"/>
</dbReference>
<dbReference type="Pfam" id="PF00282">
    <property type="entry name" value="Pyridoxal_deC"/>
    <property type="match status" value="1"/>
</dbReference>
<proteinExistence type="inferred from homology"/>
<evidence type="ECO:0000256" key="4">
    <source>
        <dbReference type="ARBA" id="ARBA00023239"/>
    </source>
</evidence>
<sequence length="499" mass="53639">MNEIIRNAHSSVARTSLDPQDWSDFRALAHRMLDDAIDGIANVRARPVWQPIPDATRAAFKADVPHEASELAEVYREFVEHVAPYATGNVHPGFMGWVHGGGTAVGMIAEMLAAGLNANLGGRDHMPIEVERQIVDWMRRLFAFPDSASGIFVTGTSMANLMAVLVARSAALGTLARQHGIGNDGAVLTAYTSQAAHGCVSRAMDIAGLGTDALRKIGVDAGHRIDLAALRAQLTVDREIGFKPFLVVASAGTVDIGAIDDLEAIAELCREEGIWFHVDGAFGALAIFSPELAPLLRGIERADSIALDFHKWGQVPYDAGFLLVRDGEQHRQAFAQPAAYLRREARGLAAGAVWPCDLGPDLSRGFRALKTWFTLKTFGTDRLGATITRSCALAKYLEARVLAEPRLELLAPVNLNIVCFRYRADDAVNREIVADIQESGIAAPASTTLGGRFAIRAAIVNHRTEEADINALVGAVLEFGGRRCGDGMIEVEAPPLAAQ</sequence>
<accession>A0A2U8PXQ4</accession>
<dbReference type="PANTHER" id="PTHR11999:SF70">
    <property type="entry name" value="MIP05841P"/>
    <property type="match status" value="1"/>
</dbReference>
<dbReference type="CDD" id="cd06450">
    <property type="entry name" value="DOPA_deC_like"/>
    <property type="match status" value="1"/>
</dbReference>
<dbReference type="InterPro" id="IPR015424">
    <property type="entry name" value="PyrdxlP-dep_Trfase"/>
</dbReference>
<evidence type="ECO:0000256" key="1">
    <source>
        <dbReference type="ARBA" id="ARBA00001933"/>
    </source>
</evidence>
<dbReference type="GO" id="GO:0016831">
    <property type="term" value="F:carboxy-lyase activity"/>
    <property type="evidence" value="ECO:0007669"/>
    <property type="project" value="UniProtKB-KW"/>
</dbReference>
<dbReference type="Proteomes" id="UP000215884">
    <property type="component" value="Chromosome"/>
</dbReference>